<gene>
    <name evidence="1" type="ORF">JL811_17205</name>
</gene>
<sequence>MAFDAGATASLWGLEGPLVHAIRSDLCLQGWGWVGADAMARDVLADVFRKVNAVRPTWREGQPDWTIPTNILIERTRCARCHGPLPEGRPKFCSDLCKASHSSSQHSARETKERVATAMAVQLI</sequence>
<proteinExistence type="predicted"/>
<comment type="caution">
    <text evidence="1">The sequence shown here is derived from an EMBL/GenBank/DDBJ whole genome shotgun (WGS) entry which is preliminary data.</text>
</comment>
<keyword evidence="2" id="KW-1185">Reference proteome</keyword>
<evidence type="ECO:0000313" key="2">
    <source>
        <dbReference type="Proteomes" id="UP000648908"/>
    </source>
</evidence>
<organism evidence="1 2">
    <name type="scientific">Szabonella alba</name>
    <dbReference type="NCBI Taxonomy" id="2804194"/>
    <lineage>
        <taxon>Bacteria</taxon>
        <taxon>Pseudomonadati</taxon>
        <taxon>Pseudomonadota</taxon>
        <taxon>Alphaproteobacteria</taxon>
        <taxon>Rhodobacterales</taxon>
        <taxon>Paracoccaceae</taxon>
        <taxon>Szabonella</taxon>
    </lineage>
</organism>
<dbReference type="RefSeq" id="WP_202689943.1">
    <property type="nucleotide sequence ID" value="NZ_JAESVN010000010.1"/>
</dbReference>
<name>A0A8K0VFR7_9RHOB</name>
<dbReference type="AlphaFoldDB" id="A0A8K0VFR7"/>
<protein>
    <submittedName>
        <fullName evidence="1">Uncharacterized protein</fullName>
    </submittedName>
</protein>
<dbReference type="Proteomes" id="UP000648908">
    <property type="component" value="Unassembled WGS sequence"/>
</dbReference>
<reference evidence="1" key="1">
    <citation type="submission" date="2021-01" db="EMBL/GenBank/DDBJ databases">
        <title>Tabrizicola alba sp. nov. a motile alkaliphilic bacterium isolated from a soda lake.</title>
        <authorList>
            <person name="Szuroczki S."/>
            <person name="Abbaszade G."/>
            <person name="Schumann P."/>
            <person name="Toth E."/>
        </authorList>
    </citation>
    <scope>NUCLEOTIDE SEQUENCE</scope>
    <source>
        <strain evidence="1">DMG-N-6</strain>
    </source>
</reference>
<accession>A0A8K0VFR7</accession>
<dbReference type="EMBL" id="JAESVN010000010">
    <property type="protein sequence ID" value="MBL4918965.1"/>
    <property type="molecule type" value="Genomic_DNA"/>
</dbReference>
<evidence type="ECO:0000313" key="1">
    <source>
        <dbReference type="EMBL" id="MBL4918965.1"/>
    </source>
</evidence>